<reference evidence="5 7" key="2">
    <citation type="submission" date="2018-06" db="EMBL/GenBank/DDBJ databases">
        <authorList>
            <consortium name="Pathogen Informatics"/>
            <person name="Doyle S."/>
        </authorList>
    </citation>
    <scope>NUCLEOTIDE SEQUENCE [LARGE SCALE GENOMIC DNA]</scope>
    <source>
        <strain evidence="5 7">NCTC12239</strain>
    </source>
</reference>
<dbReference type="GO" id="GO:0000160">
    <property type="term" value="P:phosphorelay signal transduction system"/>
    <property type="evidence" value="ECO:0007669"/>
    <property type="project" value="UniProtKB-KW"/>
</dbReference>
<evidence type="ECO:0000313" key="7">
    <source>
        <dbReference type="Proteomes" id="UP000254040"/>
    </source>
</evidence>
<evidence type="ECO:0000256" key="2">
    <source>
        <dbReference type="PROSITE-ProRule" id="PRU00110"/>
    </source>
</evidence>
<organism evidence="5 7">
    <name type="scientific">Legionella moravica</name>
    <dbReference type="NCBI Taxonomy" id="39962"/>
    <lineage>
        <taxon>Bacteria</taxon>
        <taxon>Pseudomonadati</taxon>
        <taxon>Pseudomonadota</taxon>
        <taxon>Gammaproteobacteria</taxon>
        <taxon>Legionellales</taxon>
        <taxon>Legionellaceae</taxon>
        <taxon>Legionella</taxon>
    </lineage>
</organism>
<reference evidence="4 6" key="1">
    <citation type="submission" date="2015-11" db="EMBL/GenBank/DDBJ databases">
        <title>Genomic analysis of 38 Legionella species identifies large and diverse effector repertoires.</title>
        <authorList>
            <person name="Burstein D."/>
            <person name="Amaro F."/>
            <person name="Zusman T."/>
            <person name="Lifshitz Z."/>
            <person name="Cohen O."/>
            <person name="Gilbert J.A."/>
            <person name="Pupko T."/>
            <person name="Shuman H.A."/>
            <person name="Segal G."/>
        </authorList>
    </citation>
    <scope>NUCLEOTIDE SEQUENCE [LARGE SCALE GENOMIC DNA]</scope>
    <source>
        <strain evidence="4 6">ATCC 43877</strain>
    </source>
</reference>
<gene>
    <name evidence="4" type="ORF">Lmor_1663</name>
    <name evidence="5" type="ORF">NCTC12239_01797</name>
</gene>
<evidence type="ECO:0000256" key="1">
    <source>
        <dbReference type="ARBA" id="ARBA00023012"/>
    </source>
</evidence>
<dbReference type="SUPFAM" id="SSF47226">
    <property type="entry name" value="Histidine-containing phosphotransfer domain, HPT domain"/>
    <property type="match status" value="1"/>
</dbReference>
<keyword evidence="1" id="KW-0902">Two-component regulatory system</keyword>
<dbReference type="EMBL" id="UGOG01000001">
    <property type="protein sequence ID" value="STX62858.1"/>
    <property type="molecule type" value="Genomic_DNA"/>
</dbReference>
<feature type="domain" description="HPt" evidence="3">
    <location>
        <begin position="29"/>
        <end position="126"/>
    </location>
</feature>
<name>A0A378JZM7_9GAMM</name>
<dbReference type="EMBL" id="LNYN01000020">
    <property type="protein sequence ID" value="KTD34266.1"/>
    <property type="molecule type" value="Genomic_DNA"/>
</dbReference>
<dbReference type="InterPro" id="IPR008207">
    <property type="entry name" value="Sig_transdc_His_kin_Hpt_dom"/>
</dbReference>
<dbReference type="GO" id="GO:0004673">
    <property type="term" value="F:protein histidine kinase activity"/>
    <property type="evidence" value="ECO:0007669"/>
    <property type="project" value="UniProtKB-EC"/>
</dbReference>
<dbReference type="STRING" id="39962.Lmor_1663"/>
<dbReference type="PROSITE" id="PS50894">
    <property type="entry name" value="HPT"/>
    <property type="match status" value="1"/>
</dbReference>
<sequence length="129" mass="15139">MPNHNNELFQLDQFPLFDKKLALKNCGNESILLELLTLMTLKQIPDDLNRIKTAFDNQDYPLVERIAHRIKSGAMYLGTTRMKLACQYVEKYWKSGERELFNQLYAQAVQVIEETGQYIADWLQKQIVQ</sequence>
<dbReference type="Gene3D" id="1.20.120.160">
    <property type="entry name" value="HPT domain"/>
    <property type="match status" value="1"/>
</dbReference>
<evidence type="ECO:0000313" key="4">
    <source>
        <dbReference type="EMBL" id="KTD34266.1"/>
    </source>
</evidence>
<keyword evidence="6" id="KW-1185">Reference proteome</keyword>
<keyword evidence="4" id="KW-0808">Transferase</keyword>
<keyword evidence="2" id="KW-0597">Phosphoprotein</keyword>
<dbReference type="EC" id="2.7.13.3" evidence="4"/>
<evidence type="ECO:0000259" key="3">
    <source>
        <dbReference type="PROSITE" id="PS50894"/>
    </source>
</evidence>
<accession>A0A378JZM7</accession>
<dbReference type="OrthoDB" id="5634458at2"/>
<dbReference type="Proteomes" id="UP000054985">
    <property type="component" value="Unassembled WGS sequence"/>
</dbReference>
<dbReference type="InterPro" id="IPR036641">
    <property type="entry name" value="HPT_dom_sf"/>
</dbReference>
<evidence type="ECO:0000313" key="5">
    <source>
        <dbReference type="EMBL" id="STX62858.1"/>
    </source>
</evidence>
<feature type="modified residue" description="Phosphohistidine" evidence="2">
    <location>
        <position position="68"/>
    </location>
</feature>
<proteinExistence type="predicted"/>
<evidence type="ECO:0000313" key="6">
    <source>
        <dbReference type="Proteomes" id="UP000054985"/>
    </source>
</evidence>
<dbReference type="Pfam" id="PF01627">
    <property type="entry name" value="Hpt"/>
    <property type="match status" value="1"/>
</dbReference>
<protein>
    <submittedName>
        <fullName evidence="5">Aerobic respiration control sensor protein ArcB</fullName>
    </submittedName>
    <submittedName>
        <fullName evidence="4">Sensory histidine-kinase / response regulator</fullName>
        <ecNumber evidence="4">2.7.13.3</ecNumber>
    </submittedName>
</protein>
<dbReference type="RefSeq" id="WP_028384558.1">
    <property type="nucleotide sequence ID" value="NZ_CAAAJG010000001.1"/>
</dbReference>
<dbReference type="AlphaFoldDB" id="A0A378JZM7"/>
<dbReference type="Proteomes" id="UP000254040">
    <property type="component" value="Unassembled WGS sequence"/>
</dbReference>